<organism evidence="2 3">
    <name type="scientific">Schizopora paradoxa</name>
    <dbReference type="NCBI Taxonomy" id="27342"/>
    <lineage>
        <taxon>Eukaryota</taxon>
        <taxon>Fungi</taxon>
        <taxon>Dikarya</taxon>
        <taxon>Basidiomycota</taxon>
        <taxon>Agaricomycotina</taxon>
        <taxon>Agaricomycetes</taxon>
        <taxon>Hymenochaetales</taxon>
        <taxon>Schizoporaceae</taxon>
        <taxon>Schizopora</taxon>
    </lineage>
</organism>
<dbReference type="InParanoid" id="A0A0H2R422"/>
<feature type="region of interest" description="Disordered" evidence="1">
    <location>
        <begin position="1"/>
        <end position="20"/>
    </location>
</feature>
<dbReference type="Proteomes" id="UP000053477">
    <property type="component" value="Unassembled WGS sequence"/>
</dbReference>
<sequence length="539" mass="61462">MRRNDPALHQERKLYPSDSPSFTTRTCCDHARLTIEDASVKVHELWSGLFQISRGRIDGSAQINDTMAKYLKHKSSLFSDYMKDHELSFLSTRYLRDAMTLRVFGNALYFIVELWRMYMKIAKTDAGRSYKEIIVEWSNLDACFKCLPSGVLRTAFAPPPLLADVLAQFILNNRAVKIPAAFQTFFGVPHIDFKSLSEGLISRISIDKTHFRLLPVYREALLRALSESPYASSPQSGLQIEESSRDATKGTILSGVPIWTDYCEEAKKIWDCHYRNLSPESSSIDLNRILVRSPHMSNFTLDMFLNGILLSDCPGSYSQVMSNVAIRVQNVLNRLTLPHFANVLYLRRYRIKDTNKTIITSDNLPEPSTVLIKNFEGNTLHEFTVDTLPLSGSEALWIHFDGQSAPFSLNQPLKRIIYTAPLSPIKYDFILAEDPKRREMPTYVAAVKVGSIYHLTNTTYGSSSVKYTDEVGDEKESQDYLILAKRIHNNNRQDNRTSSATGRWIPFWPVKDPAYVALSESAKSDDEHLEKLLNSFRRE</sequence>
<evidence type="ECO:0000313" key="2">
    <source>
        <dbReference type="EMBL" id="KLO06569.1"/>
    </source>
</evidence>
<protein>
    <submittedName>
        <fullName evidence="2">Uncharacterized protein</fullName>
    </submittedName>
</protein>
<keyword evidence="3" id="KW-1185">Reference proteome</keyword>
<name>A0A0H2R422_9AGAM</name>
<accession>A0A0H2R422</accession>
<dbReference type="AlphaFoldDB" id="A0A0H2R422"/>
<dbReference type="EMBL" id="KQ086196">
    <property type="protein sequence ID" value="KLO06569.1"/>
    <property type="molecule type" value="Genomic_DNA"/>
</dbReference>
<feature type="compositionally biased region" description="Basic and acidic residues" evidence="1">
    <location>
        <begin position="1"/>
        <end position="15"/>
    </location>
</feature>
<evidence type="ECO:0000256" key="1">
    <source>
        <dbReference type="SAM" id="MobiDB-lite"/>
    </source>
</evidence>
<proteinExistence type="predicted"/>
<reference evidence="2 3" key="1">
    <citation type="submission" date="2015-04" db="EMBL/GenBank/DDBJ databases">
        <title>Complete genome sequence of Schizopora paradoxa KUC8140, a cosmopolitan wood degrader in East Asia.</title>
        <authorList>
            <consortium name="DOE Joint Genome Institute"/>
            <person name="Min B."/>
            <person name="Park H."/>
            <person name="Jang Y."/>
            <person name="Kim J.-J."/>
            <person name="Kim K.H."/>
            <person name="Pangilinan J."/>
            <person name="Lipzen A."/>
            <person name="Riley R."/>
            <person name="Grigoriev I.V."/>
            <person name="Spatafora J.W."/>
            <person name="Choi I.-G."/>
        </authorList>
    </citation>
    <scope>NUCLEOTIDE SEQUENCE [LARGE SCALE GENOMIC DNA]</scope>
    <source>
        <strain evidence="2 3">KUC8140</strain>
    </source>
</reference>
<evidence type="ECO:0000313" key="3">
    <source>
        <dbReference type="Proteomes" id="UP000053477"/>
    </source>
</evidence>
<gene>
    <name evidence="2" type="ORF">SCHPADRAFT_686496</name>
</gene>